<gene>
    <name evidence="1" type="ORF">ACFO4L_00215</name>
</gene>
<proteinExistence type="predicted"/>
<reference evidence="2" key="1">
    <citation type="journal article" date="2019" name="Int. J. Syst. Evol. Microbiol.">
        <title>The Global Catalogue of Microorganisms (GCM) 10K type strain sequencing project: providing services to taxonomists for standard genome sequencing and annotation.</title>
        <authorList>
            <consortium name="The Broad Institute Genomics Platform"/>
            <consortium name="The Broad Institute Genome Sequencing Center for Infectious Disease"/>
            <person name="Wu L."/>
            <person name="Ma J."/>
        </authorList>
    </citation>
    <scope>NUCLEOTIDE SEQUENCE [LARGE SCALE GENOMIC DNA]</scope>
    <source>
        <strain evidence="2">JCM 12165</strain>
    </source>
</reference>
<name>A0ABV9NNN3_9BACI</name>
<protein>
    <submittedName>
        <fullName evidence="1">Uncharacterized protein</fullName>
    </submittedName>
</protein>
<comment type="caution">
    <text evidence="1">The sequence shown here is derived from an EMBL/GenBank/DDBJ whole genome shotgun (WGS) entry which is preliminary data.</text>
</comment>
<dbReference type="Proteomes" id="UP001595896">
    <property type="component" value="Unassembled WGS sequence"/>
</dbReference>
<evidence type="ECO:0000313" key="2">
    <source>
        <dbReference type="Proteomes" id="UP001595896"/>
    </source>
</evidence>
<dbReference type="EMBL" id="JBHSGK010000001">
    <property type="protein sequence ID" value="MFC4734993.1"/>
    <property type="molecule type" value="Genomic_DNA"/>
</dbReference>
<organism evidence="1 2">
    <name type="scientific">Bacillus daqingensis</name>
    <dbReference type="NCBI Taxonomy" id="872396"/>
    <lineage>
        <taxon>Bacteria</taxon>
        <taxon>Bacillati</taxon>
        <taxon>Bacillota</taxon>
        <taxon>Bacilli</taxon>
        <taxon>Bacillales</taxon>
        <taxon>Bacillaceae</taxon>
        <taxon>Bacillus</taxon>
    </lineage>
</organism>
<keyword evidence="2" id="KW-1185">Reference proteome</keyword>
<sequence>MARLHLDSGFSQEAFKSRSGSARAFHAVQDRTVMRLHSDSGFLQEAFKSQSGSARAWMPFADLNGTASSGCAASTGTPDTSGKRLCLLENNVTTGRRDCFFSFIVNMMKYGHPDSTSKRLIGKDLAVWKPIVQT</sequence>
<evidence type="ECO:0000313" key="1">
    <source>
        <dbReference type="EMBL" id="MFC4734993.1"/>
    </source>
</evidence>
<accession>A0ABV9NNN3</accession>